<comment type="similarity">
    <text evidence="2 9">Belongs to the cytochrome P450 family.</text>
</comment>
<feature type="binding site" description="axial binding residue" evidence="8">
    <location>
        <position position="451"/>
    </location>
    <ligand>
        <name>heme</name>
        <dbReference type="ChEBI" id="CHEBI:30413"/>
    </ligand>
    <ligandPart>
        <name>Fe</name>
        <dbReference type="ChEBI" id="CHEBI:18248"/>
    </ligandPart>
</feature>
<evidence type="ECO:0000256" key="8">
    <source>
        <dbReference type="PIRSR" id="PIRSR602401-1"/>
    </source>
</evidence>
<evidence type="ECO:0000256" key="5">
    <source>
        <dbReference type="ARBA" id="ARBA00023002"/>
    </source>
</evidence>
<dbReference type="PRINTS" id="PR00385">
    <property type="entry name" value="P450"/>
</dbReference>
<dbReference type="GO" id="GO:0004497">
    <property type="term" value="F:monooxygenase activity"/>
    <property type="evidence" value="ECO:0007669"/>
    <property type="project" value="UniProtKB-KW"/>
</dbReference>
<gene>
    <name evidence="11" type="ORF">HMPREF1541_00872</name>
</gene>
<evidence type="ECO:0000256" key="7">
    <source>
        <dbReference type="ARBA" id="ARBA00023033"/>
    </source>
</evidence>
<name>W2SDI3_CYPE1</name>
<dbReference type="InterPro" id="IPR050121">
    <property type="entry name" value="Cytochrome_P450_monoxygenase"/>
</dbReference>
<evidence type="ECO:0000256" key="2">
    <source>
        <dbReference type="ARBA" id="ARBA00010617"/>
    </source>
</evidence>
<keyword evidence="12" id="KW-1185">Reference proteome</keyword>
<dbReference type="Gene3D" id="1.10.630.10">
    <property type="entry name" value="Cytochrome P450"/>
    <property type="match status" value="1"/>
</dbReference>
<dbReference type="RefSeq" id="XP_008711397.1">
    <property type="nucleotide sequence ID" value="XM_008713175.1"/>
</dbReference>
<reference evidence="11 12" key="1">
    <citation type="submission" date="2013-03" db="EMBL/GenBank/DDBJ databases">
        <title>The Genome Sequence of Phialophora europaea CBS 101466.</title>
        <authorList>
            <consortium name="The Broad Institute Genomics Platform"/>
            <person name="Cuomo C."/>
            <person name="de Hoog S."/>
            <person name="Gorbushina A."/>
            <person name="Walker B."/>
            <person name="Young S.K."/>
            <person name="Zeng Q."/>
            <person name="Gargeya S."/>
            <person name="Fitzgerald M."/>
            <person name="Haas B."/>
            <person name="Abouelleil A."/>
            <person name="Allen A.W."/>
            <person name="Alvarado L."/>
            <person name="Arachchi H.M."/>
            <person name="Berlin A.M."/>
            <person name="Chapman S.B."/>
            <person name="Gainer-Dewar J."/>
            <person name="Goldberg J."/>
            <person name="Griggs A."/>
            <person name="Gujja S."/>
            <person name="Hansen M."/>
            <person name="Howarth C."/>
            <person name="Imamovic A."/>
            <person name="Ireland A."/>
            <person name="Larimer J."/>
            <person name="McCowan C."/>
            <person name="Murphy C."/>
            <person name="Pearson M."/>
            <person name="Poon T.W."/>
            <person name="Priest M."/>
            <person name="Roberts A."/>
            <person name="Saif S."/>
            <person name="Shea T."/>
            <person name="Sisk P."/>
            <person name="Sykes S."/>
            <person name="Wortman J."/>
            <person name="Nusbaum C."/>
            <person name="Birren B."/>
        </authorList>
    </citation>
    <scope>NUCLEOTIDE SEQUENCE [LARGE SCALE GENOMIC DNA]</scope>
    <source>
        <strain evidence="11 12">CBS 101466</strain>
    </source>
</reference>
<keyword evidence="10" id="KW-0812">Transmembrane</keyword>
<dbReference type="PANTHER" id="PTHR24305">
    <property type="entry name" value="CYTOCHROME P450"/>
    <property type="match status" value="1"/>
</dbReference>
<evidence type="ECO:0000313" key="12">
    <source>
        <dbReference type="Proteomes" id="UP000030752"/>
    </source>
</evidence>
<organism evidence="11 12">
    <name type="scientific">Cyphellophora europaea (strain CBS 101466)</name>
    <name type="common">Phialophora europaea</name>
    <dbReference type="NCBI Taxonomy" id="1220924"/>
    <lineage>
        <taxon>Eukaryota</taxon>
        <taxon>Fungi</taxon>
        <taxon>Dikarya</taxon>
        <taxon>Ascomycota</taxon>
        <taxon>Pezizomycotina</taxon>
        <taxon>Eurotiomycetes</taxon>
        <taxon>Chaetothyriomycetidae</taxon>
        <taxon>Chaetothyriales</taxon>
        <taxon>Cyphellophoraceae</taxon>
        <taxon>Cyphellophora</taxon>
    </lineage>
</organism>
<keyword evidence="3 8" id="KW-0349">Heme</keyword>
<evidence type="ECO:0000256" key="6">
    <source>
        <dbReference type="ARBA" id="ARBA00023004"/>
    </source>
</evidence>
<dbReference type="CDD" id="cd11062">
    <property type="entry name" value="CYP58-like"/>
    <property type="match status" value="1"/>
</dbReference>
<evidence type="ECO:0000256" key="4">
    <source>
        <dbReference type="ARBA" id="ARBA00022723"/>
    </source>
</evidence>
<dbReference type="eggNOG" id="KOG0156">
    <property type="taxonomic scope" value="Eukaryota"/>
</dbReference>
<dbReference type="HOGENOM" id="CLU_001570_14_4_1"/>
<dbReference type="InterPro" id="IPR017972">
    <property type="entry name" value="Cyt_P450_CS"/>
</dbReference>
<dbReference type="EMBL" id="KB822711">
    <property type="protein sequence ID" value="ETN46685.1"/>
    <property type="molecule type" value="Genomic_DNA"/>
</dbReference>
<evidence type="ECO:0000256" key="1">
    <source>
        <dbReference type="ARBA" id="ARBA00001971"/>
    </source>
</evidence>
<dbReference type="InterPro" id="IPR002401">
    <property type="entry name" value="Cyt_P450_E_grp-I"/>
</dbReference>
<dbReference type="PRINTS" id="PR00463">
    <property type="entry name" value="EP450I"/>
</dbReference>
<evidence type="ECO:0000256" key="3">
    <source>
        <dbReference type="ARBA" id="ARBA00022617"/>
    </source>
</evidence>
<keyword evidence="5 9" id="KW-0560">Oxidoreductase</keyword>
<dbReference type="SUPFAM" id="SSF48264">
    <property type="entry name" value="Cytochrome P450"/>
    <property type="match status" value="1"/>
</dbReference>
<sequence>MAGPEDWRLSLWWQLPPYLGAIIVSAALFFPVAVIYRLYLHPLSHVPGPKLAAITPLYEFYHDACRGGKYYWRIQEMHQEHGPVVRISPNAVHVNDPEFFDELYNVVGRLDKDPKFYRMLGLPQSTFQTTTHALHRVRRKPISKFFASSAVPTIEGIVNSNLEKLCARLEHYRQSGQPVSLSDAFRCFTTDAISEYVLPHGYNLLGREEFAASYNQQLRDLGIVSLWNRTFPFLLPLSMMTPRWIVKHFAPPGALETFDVQMGIAKQARSIATSSERSDRTVIHGLMNSDLPHEEKMPPRVVQDAWALVLAGTETTAVTLEKMVFYLLNNRDLLQTLKNEIDAFTAQGGNLQSTTALRRLPYLNAVVSEGQRLAIAVSGRLPRIDSNITYVCKGIQIPHGTSISMSIAAMHYNPDIYPDPARFDPERFLRPAEKAHSEAYLVPFGKGSRMCLGKEFAITTMYLALTQILVRFDLELFETTLKDIEMAHEMFAPLPAADAKGVRVVVQ</sequence>
<keyword evidence="10" id="KW-0472">Membrane</keyword>
<dbReference type="InParanoid" id="W2SDI3"/>
<keyword evidence="7 9" id="KW-0503">Monooxygenase</keyword>
<accession>W2SDI3</accession>
<evidence type="ECO:0000256" key="9">
    <source>
        <dbReference type="RuleBase" id="RU000461"/>
    </source>
</evidence>
<dbReference type="OrthoDB" id="3945418at2759"/>
<comment type="cofactor">
    <cofactor evidence="1 8">
        <name>heme</name>
        <dbReference type="ChEBI" id="CHEBI:30413"/>
    </cofactor>
</comment>
<dbReference type="GO" id="GO:0020037">
    <property type="term" value="F:heme binding"/>
    <property type="evidence" value="ECO:0007669"/>
    <property type="project" value="InterPro"/>
</dbReference>
<feature type="transmembrane region" description="Helical" evidence="10">
    <location>
        <begin position="18"/>
        <end position="40"/>
    </location>
</feature>
<keyword evidence="6 8" id="KW-0408">Iron</keyword>
<evidence type="ECO:0000256" key="10">
    <source>
        <dbReference type="SAM" id="Phobius"/>
    </source>
</evidence>
<dbReference type="STRING" id="1220924.W2SDI3"/>
<protein>
    <recommendedName>
        <fullName evidence="13">Cytochrome P450</fullName>
    </recommendedName>
</protein>
<dbReference type="VEuPathDB" id="FungiDB:HMPREF1541_00872"/>
<dbReference type="GeneID" id="19968211"/>
<keyword evidence="10" id="KW-1133">Transmembrane helix</keyword>
<dbReference type="PANTHER" id="PTHR24305:SF157">
    <property type="entry name" value="N-ACETYLTRYPTOPHAN 6-HYDROXYLASE IVOC-RELATED"/>
    <property type="match status" value="1"/>
</dbReference>
<dbReference type="PROSITE" id="PS00086">
    <property type="entry name" value="CYTOCHROME_P450"/>
    <property type="match status" value="1"/>
</dbReference>
<dbReference type="Proteomes" id="UP000030752">
    <property type="component" value="Unassembled WGS sequence"/>
</dbReference>
<dbReference type="InterPro" id="IPR036396">
    <property type="entry name" value="Cyt_P450_sf"/>
</dbReference>
<proteinExistence type="inferred from homology"/>
<evidence type="ECO:0008006" key="13">
    <source>
        <dbReference type="Google" id="ProtNLM"/>
    </source>
</evidence>
<evidence type="ECO:0000313" key="11">
    <source>
        <dbReference type="EMBL" id="ETN46685.1"/>
    </source>
</evidence>
<dbReference type="Pfam" id="PF00067">
    <property type="entry name" value="p450"/>
    <property type="match status" value="1"/>
</dbReference>
<dbReference type="GO" id="GO:0016705">
    <property type="term" value="F:oxidoreductase activity, acting on paired donors, with incorporation or reduction of molecular oxygen"/>
    <property type="evidence" value="ECO:0007669"/>
    <property type="project" value="InterPro"/>
</dbReference>
<dbReference type="GO" id="GO:0005506">
    <property type="term" value="F:iron ion binding"/>
    <property type="evidence" value="ECO:0007669"/>
    <property type="project" value="InterPro"/>
</dbReference>
<dbReference type="AlphaFoldDB" id="W2SDI3"/>
<dbReference type="InterPro" id="IPR001128">
    <property type="entry name" value="Cyt_P450"/>
</dbReference>
<keyword evidence="4 8" id="KW-0479">Metal-binding</keyword>